<reference evidence="2" key="1">
    <citation type="submission" date="2025-08" db="UniProtKB">
        <authorList>
            <consortium name="RefSeq"/>
        </authorList>
    </citation>
    <scope>IDENTIFICATION</scope>
    <source>
        <tissue evidence="2">Gonads</tissue>
    </source>
</reference>
<dbReference type="KEGG" id="lak:106153360"/>
<evidence type="ECO:0000313" key="2">
    <source>
        <dbReference type="RefSeq" id="XP_023933657.1"/>
    </source>
</evidence>
<dbReference type="Proteomes" id="UP000085678">
    <property type="component" value="Unplaced"/>
</dbReference>
<proteinExistence type="predicted"/>
<sequence>MDSVMLGGKTRLESSVTKMVVPVQTVSPSIIQCDIPSIPSIPNENMQGPKLWRIKLVSHEGVELSTPSETIVFDSVCWDCSGFSKTCVKK</sequence>
<dbReference type="InParanoid" id="A0A2R2MU55"/>
<dbReference type="RefSeq" id="XP_023933657.1">
    <property type="nucleotide sequence ID" value="XM_024077889.1"/>
</dbReference>
<dbReference type="GeneID" id="106153360"/>
<name>A0A2R2MU55_LINAN</name>
<organism evidence="1 2">
    <name type="scientific">Lingula anatina</name>
    <name type="common">Brachiopod</name>
    <name type="synonym">Lingula unguis</name>
    <dbReference type="NCBI Taxonomy" id="7574"/>
    <lineage>
        <taxon>Eukaryota</taxon>
        <taxon>Metazoa</taxon>
        <taxon>Spiralia</taxon>
        <taxon>Lophotrochozoa</taxon>
        <taxon>Brachiopoda</taxon>
        <taxon>Linguliformea</taxon>
        <taxon>Lingulata</taxon>
        <taxon>Lingulida</taxon>
        <taxon>Linguloidea</taxon>
        <taxon>Lingulidae</taxon>
        <taxon>Lingula</taxon>
    </lineage>
</organism>
<keyword evidence="1" id="KW-1185">Reference proteome</keyword>
<gene>
    <name evidence="2" type="primary">LOC106153360</name>
</gene>
<dbReference type="AlphaFoldDB" id="A0A2R2MU55"/>
<accession>A0A2R2MU55</accession>
<protein>
    <submittedName>
        <fullName evidence="2">Uncharacterized protein LOC106153360</fullName>
    </submittedName>
</protein>
<evidence type="ECO:0000313" key="1">
    <source>
        <dbReference type="Proteomes" id="UP000085678"/>
    </source>
</evidence>